<dbReference type="EMBL" id="CP041730">
    <property type="protein sequence ID" value="QDQ26727.1"/>
    <property type="molecule type" value="Genomic_DNA"/>
</dbReference>
<dbReference type="InterPro" id="IPR050128">
    <property type="entry name" value="Sulfate_adenylyltrnsfr_sub2"/>
</dbReference>
<evidence type="ECO:0000259" key="1">
    <source>
        <dbReference type="Pfam" id="PF01507"/>
    </source>
</evidence>
<dbReference type="GO" id="GO:0003824">
    <property type="term" value="F:catalytic activity"/>
    <property type="evidence" value="ECO:0007669"/>
    <property type="project" value="InterPro"/>
</dbReference>
<dbReference type="SUPFAM" id="SSF52402">
    <property type="entry name" value="Adenine nucleotide alpha hydrolases-like"/>
    <property type="match status" value="1"/>
</dbReference>
<dbReference type="AlphaFoldDB" id="A0A516SEZ2"/>
<dbReference type="Proteomes" id="UP000317550">
    <property type="component" value="Chromosome"/>
</dbReference>
<name>A0A516SEZ2_9NEIS</name>
<sequence length="367" mass="42039">MAVIHVVSVSGGKDSAATAVLCEMTARIPKENARYIFCDTGNEHAAVYDYLSYLEQALDIRIDRLRADFVEQIAAKRVFVSRDQRVGRRYDQQPVVDDFDRPIWKRNGKGQIVFKLTKQEGLPFCAFIQKTRKFGGGRRTRWSNKAKRRALAVLHPTGNPFLDLCLWKGRFPSRKAQFCTLELKRNVAVAYQLDLIEAGNQVVSWQGIRRDESVNRRHARKVERIGPKLRAFRPLVDWSAKDVFDYCGSKGIQPNPLYKQGMGRVGCMPCINCGKDEIRQIDLRFPEALYEKRTWEQLVSQASKRGFATFFNKELHEDNYADRRVHIANQVSAVIKWANTTRGGRQFSLLNQLEEPTACASVYGLCE</sequence>
<dbReference type="KEGG" id="cari:FNU76_10315"/>
<dbReference type="Pfam" id="PF01507">
    <property type="entry name" value="PAPS_reduct"/>
    <property type="match status" value="1"/>
</dbReference>
<organism evidence="2 3">
    <name type="scientific">Chitinimonas arctica</name>
    <dbReference type="NCBI Taxonomy" id="2594795"/>
    <lineage>
        <taxon>Bacteria</taxon>
        <taxon>Pseudomonadati</taxon>
        <taxon>Pseudomonadota</taxon>
        <taxon>Betaproteobacteria</taxon>
        <taxon>Neisseriales</taxon>
        <taxon>Chitinibacteraceae</taxon>
        <taxon>Chitinimonas</taxon>
    </lineage>
</organism>
<dbReference type="OrthoDB" id="9774475at2"/>
<accession>A0A516SEZ2</accession>
<evidence type="ECO:0000313" key="3">
    <source>
        <dbReference type="Proteomes" id="UP000317550"/>
    </source>
</evidence>
<dbReference type="PANTHER" id="PTHR43196:SF2">
    <property type="entry name" value="PHOSPHOADENOSINE PHOSPHOSULFATE REDUCTASE"/>
    <property type="match status" value="1"/>
</dbReference>
<keyword evidence="3" id="KW-1185">Reference proteome</keyword>
<dbReference type="PANTHER" id="PTHR43196">
    <property type="entry name" value="SULFATE ADENYLYLTRANSFERASE SUBUNIT 2"/>
    <property type="match status" value="1"/>
</dbReference>
<dbReference type="InterPro" id="IPR002500">
    <property type="entry name" value="PAPS_reduct_dom"/>
</dbReference>
<feature type="domain" description="Phosphoadenosine phosphosulphate reductase" evidence="1">
    <location>
        <begin position="5"/>
        <end position="272"/>
    </location>
</feature>
<dbReference type="Gene3D" id="3.40.50.620">
    <property type="entry name" value="HUPs"/>
    <property type="match status" value="1"/>
</dbReference>
<protein>
    <submittedName>
        <fullName evidence="2">Phosphoadenosine phosphosulfate reductase</fullName>
    </submittedName>
</protein>
<dbReference type="InterPro" id="IPR014729">
    <property type="entry name" value="Rossmann-like_a/b/a_fold"/>
</dbReference>
<evidence type="ECO:0000313" key="2">
    <source>
        <dbReference type="EMBL" id="QDQ26727.1"/>
    </source>
</evidence>
<proteinExistence type="predicted"/>
<dbReference type="RefSeq" id="WP_144278121.1">
    <property type="nucleotide sequence ID" value="NZ_CP041730.1"/>
</dbReference>
<gene>
    <name evidence="2" type="ORF">FNU76_10315</name>
</gene>
<reference evidence="3" key="1">
    <citation type="submission" date="2019-07" db="EMBL/GenBank/DDBJ databases">
        <title>Chitinimonas sp. nov., isolated from Ny-Alesund, arctica soil.</title>
        <authorList>
            <person name="Xu Q."/>
            <person name="Peng F."/>
        </authorList>
    </citation>
    <scope>NUCLEOTIDE SEQUENCE [LARGE SCALE GENOMIC DNA]</scope>
    <source>
        <strain evidence="3">R3-44</strain>
    </source>
</reference>